<dbReference type="InterPro" id="IPR036397">
    <property type="entry name" value="RNaseH_sf"/>
</dbReference>
<dbReference type="GO" id="GO:0003676">
    <property type="term" value="F:nucleic acid binding"/>
    <property type="evidence" value="ECO:0007669"/>
    <property type="project" value="InterPro"/>
</dbReference>
<dbReference type="InterPro" id="IPR012337">
    <property type="entry name" value="RNaseH-like_sf"/>
</dbReference>
<gene>
    <name evidence="2" type="ORF">CEXT_709511</name>
</gene>
<dbReference type="AlphaFoldDB" id="A0AAV4UL31"/>
<organism evidence="2 3">
    <name type="scientific">Caerostris extrusa</name>
    <name type="common">Bark spider</name>
    <name type="synonym">Caerostris bankana</name>
    <dbReference type="NCBI Taxonomy" id="172846"/>
    <lineage>
        <taxon>Eukaryota</taxon>
        <taxon>Metazoa</taxon>
        <taxon>Ecdysozoa</taxon>
        <taxon>Arthropoda</taxon>
        <taxon>Chelicerata</taxon>
        <taxon>Arachnida</taxon>
        <taxon>Araneae</taxon>
        <taxon>Araneomorphae</taxon>
        <taxon>Entelegynae</taxon>
        <taxon>Araneoidea</taxon>
        <taxon>Araneidae</taxon>
        <taxon>Caerostris</taxon>
    </lineage>
</organism>
<dbReference type="SUPFAM" id="SSF53098">
    <property type="entry name" value="Ribonuclease H-like"/>
    <property type="match status" value="1"/>
</dbReference>
<comment type="caution">
    <text evidence="2">The sequence shown here is derived from an EMBL/GenBank/DDBJ whole genome shotgun (WGS) entry which is preliminary data.</text>
</comment>
<proteinExistence type="predicted"/>
<dbReference type="Proteomes" id="UP001054945">
    <property type="component" value="Unassembled WGS sequence"/>
</dbReference>
<dbReference type="EMBL" id="BPLR01013056">
    <property type="protein sequence ID" value="GIY58415.1"/>
    <property type="molecule type" value="Genomic_DNA"/>
</dbReference>
<dbReference type="Gene3D" id="3.30.420.10">
    <property type="entry name" value="Ribonuclease H-like superfamily/Ribonuclease H"/>
    <property type="match status" value="1"/>
</dbReference>
<reference evidence="2 3" key="1">
    <citation type="submission" date="2021-06" db="EMBL/GenBank/DDBJ databases">
        <title>Caerostris extrusa draft genome.</title>
        <authorList>
            <person name="Kono N."/>
            <person name="Arakawa K."/>
        </authorList>
    </citation>
    <scope>NUCLEOTIDE SEQUENCE [LARGE SCALE GENOMIC DNA]</scope>
</reference>
<evidence type="ECO:0000313" key="3">
    <source>
        <dbReference type="Proteomes" id="UP001054945"/>
    </source>
</evidence>
<accession>A0AAV4UL31</accession>
<feature type="region of interest" description="Disordered" evidence="1">
    <location>
        <begin position="1"/>
        <end position="20"/>
    </location>
</feature>
<name>A0AAV4UL31_CAEEX</name>
<evidence type="ECO:0000256" key="1">
    <source>
        <dbReference type="SAM" id="MobiDB-lite"/>
    </source>
</evidence>
<sequence length="157" mass="17647">MGTTCRGDCPPRKNADGSTDPITGNAGAGAFCQFFQLKKPVGFFVTILMKFFVIKTISHLIENERKIVLQWIPSHGGIPDNEEVDALAKSAMFLSLHHSPLPLRNCKSLIKIKFKVIRKLRHSNIAAGKSWVCLLKNKNRISLDLPRRICVACFRMR</sequence>
<evidence type="ECO:0000313" key="2">
    <source>
        <dbReference type="EMBL" id="GIY58415.1"/>
    </source>
</evidence>
<keyword evidence="3" id="KW-1185">Reference proteome</keyword>
<evidence type="ECO:0008006" key="4">
    <source>
        <dbReference type="Google" id="ProtNLM"/>
    </source>
</evidence>
<protein>
    <recommendedName>
        <fullName evidence="4">RNase H type-1 domain-containing protein</fullName>
    </recommendedName>
</protein>